<protein>
    <submittedName>
        <fullName evidence="1">Uncharacterized protein</fullName>
    </submittedName>
</protein>
<name>A0A9D4RWY6_DREPO</name>
<organism evidence="1 2">
    <name type="scientific">Dreissena polymorpha</name>
    <name type="common">Zebra mussel</name>
    <name type="synonym">Mytilus polymorpha</name>
    <dbReference type="NCBI Taxonomy" id="45954"/>
    <lineage>
        <taxon>Eukaryota</taxon>
        <taxon>Metazoa</taxon>
        <taxon>Spiralia</taxon>
        <taxon>Lophotrochozoa</taxon>
        <taxon>Mollusca</taxon>
        <taxon>Bivalvia</taxon>
        <taxon>Autobranchia</taxon>
        <taxon>Heteroconchia</taxon>
        <taxon>Euheterodonta</taxon>
        <taxon>Imparidentia</taxon>
        <taxon>Neoheterodontei</taxon>
        <taxon>Myida</taxon>
        <taxon>Dreissenoidea</taxon>
        <taxon>Dreissenidae</taxon>
        <taxon>Dreissena</taxon>
    </lineage>
</organism>
<dbReference type="Proteomes" id="UP000828390">
    <property type="component" value="Unassembled WGS sequence"/>
</dbReference>
<reference evidence="1" key="2">
    <citation type="submission" date="2020-11" db="EMBL/GenBank/DDBJ databases">
        <authorList>
            <person name="McCartney M.A."/>
            <person name="Auch B."/>
            <person name="Kono T."/>
            <person name="Mallez S."/>
            <person name="Becker A."/>
            <person name="Gohl D.M."/>
            <person name="Silverstein K.A.T."/>
            <person name="Koren S."/>
            <person name="Bechman K.B."/>
            <person name="Herman A."/>
            <person name="Abrahante J.E."/>
            <person name="Garbe J."/>
        </authorList>
    </citation>
    <scope>NUCLEOTIDE SEQUENCE</scope>
    <source>
        <strain evidence="1">Duluth1</strain>
        <tissue evidence="1">Whole animal</tissue>
    </source>
</reference>
<accession>A0A9D4RWY6</accession>
<comment type="caution">
    <text evidence="1">The sequence shown here is derived from an EMBL/GenBank/DDBJ whole genome shotgun (WGS) entry which is preliminary data.</text>
</comment>
<proteinExistence type="predicted"/>
<dbReference type="EMBL" id="JAIWYP010000001">
    <property type="protein sequence ID" value="KAH3882000.1"/>
    <property type="molecule type" value="Genomic_DNA"/>
</dbReference>
<evidence type="ECO:0000313" key="2">
    <source>
        <dbReference type="Proteomes" id="UP000828390"/>
    </source>
</evidence>
<dbReference type="AlphaFoldDB" id="A0A9D4RWY6"/>
<gene>
    <name evidence="1" type="ORF">DPMN_005929</name>
</gene>
<evidence type="ECO:0000313" key="1">
    <source>
        <dbReference type="EMBL" id="KAH3882000.1"/>
    </source>
</evidence>
<sequence length="94" mass="10623">MKTNIVEVNVDGNPHRFVNKYYNSLKKLTTKTFCSLARHFFSNVAYINTSNSRALVSPTFVPSSMLLSNESMLGMENLFQTSCSSVKDLSLYSR</sequence>
<reference evidence="1" key="1">
    <citation type="journal article" date="2019" name="bioRxiv">
        <title>The Genome of the Zebra Mussel, Dreissena polymorpha: A Resource for Invasive Species Research.</title>
        <authorList>
            <person name="McCartney M.A."/>
            <person name="Auch B."/>
            <person name="Kono T."/>
            <person name="Mallez S."/>
            <person name="Zhang Y."/>
            <person name="Obille A."/>
            <person name="Becker A."/>
            <person name="Abrahante J.E."/>
            <person name="Garbe J."/>
            <person name="Badalamenti J.P."/>
            <person name="Herman A."/>
            <person name="Mangelson H."/>
            <person name="Liachko I."/>
            <person name="Sullivan S."/>
            <person name="Sone E.D."/>
            <person name="Koren S."/>
            <person name="Silverstein K.A.T."/>
            <person name="Beckman K.B."/>
            <person name="Gohl D.M."/>
        </authorList>
    </citation>
    <scope>NUCLEOTIDE SEQUENCE</scope>
    <source>
        <strain evidence="1">Duluth1</strain>
        <tissue evidence="1">Whole animal</tissue>
    </source>
</reference>
<keyword evidence="2" id="KW-1185">Reference proteome</keyword>